<dbReference type="SUPFAM" id="SSF52172">
    <property type="entry name" value="CheY-like"/>
    <property type="match status" value="1"/>
</dbReference>
<evidence type="ECO:0000256" key="1">
    <source>
        <dbReference type="PROSITE-ProRule" id="PRU00169"/>
    </source>
</evidence>
<dbReference type="PROSITE" id="PS50110">
    <property type="entry name" value="RESPONSE_REGULATORY"/>
    <property type="match status" value="1"/>
</dbReference>
<name>A0A4Q1KEC7_9FLAO</name>
<evidence type="ECO:0000313" key="4">
    <source>
        <dbReference type="Proteomes" id="UP000289857"/>
    </source>
</evidence>
<dbReference type="Pfam" id="PF00072">
    <property type="entry name" value="Response_reg"/>
    <property type="match status" value="1"/>
</dbReference>
<evidence type="ECO:0000259" key="2">
    <source>
        <dbReference type="PROSITE" id="PS50110"/>
    </source>
</evidence>
<dbReference type="Gene3D" id="3.40.50.2300">
    <property type="match status" value="1"/>
</dbReference>
<feature type="modified residue" description="4-aspartylphosphate" evidence="1">
    <location>
        <position position="59"/>
    </location>
</feature>
<proteinExistence type="predicted"/>
<keyword evidence="4" id="KW-1185">Reference proteome</keyword>
<dbReference type="PANTHER" id="PTHR44520">
    <property type="entry name" value="RESPONSE REGULATOR RCP1-RELATED"/>
    <property type="match status" value="1"/>
</dbReference>
<dbReference type="RefSeq" id="WP_129460641.1">
    <property type="nucleotide sequence ID" value="NZ_SBKN01000001.1"/>
</dbReference>
<dbReference type="PANTHER" id="PTHR44520:SF2">
    <property type="entry name" value="RESPONSE REGULATOR RCP1"/>
    <property type="match status" value="1"/>
</dbReference>
<dbReference type="GO" id="GO:0000160">
    <property type="term" value="P:phosphorelay signal transduction system"/>
    <property type="evidence" value="ECO:0007669"/>
    <property type="project" value="InterPro"/>
</dbReference>
<gene>
    <name evidence="3" type="ORF">EQG61_04240</name>
</gene>
<dbReference type="InterPro" id="IPR001789">
    <property type="entry name" value="Sig_transdc_resp-reg_receiver"/>
</dbReference>
<organism evidence="3 4">
    <name type="scientific">Flavobacterium stagni</name>
    <dbReference type="NCBI Taxonomy" id="2506421"/>
    <lineage>
        <taxon>Bacteria</taxon>
        <taxon>Pseudomonadati</taxon>
        <taxon>Bacteroidota</taxon>
        <taxon>Flavobacteriia</taxon>
        <taxon>Flavobacteriales</taxon>
        <taxon>Flavobacteriaceae</taxon>
        <taxon>Flavobacterium</taxon>
    </lineage>
</organism>
<feature type="domain" description="Response regulatory" evidence="2">
    <location>
        <begin position="6"/>
        <end position="126"/>
    </location>
</feature>
<dbReference type="InterPro" id="IPR011006">
    <property type="entry name" value="CheY-like_superfamily"/>
</dbReference>
<protein>
    <submittedName>
        <fullName evidence="3">Response regulator</fullName>
    </submittedName>
</protein>
<dbReference type="CDD" id="cd17557">
    <property type="entry name" value="REC_Rcp-like"/>
    <property type="match status" value="1"/>
</dbReference>
<reference evidence="4" key="1">
    <citation type="submission" date="2019-01" db="EMBL/GenBank/DDBJ databases">
        <title>Cytophagaceae bacterium strain CAR-16.</title>
        <authorList>
            <person name="Chen W.-M."/>
        </authorList>
    </citation>
    <scope>NUCLEOTIDE SEQUENCE [LARGE SCALE GENOMIC DNA]</scope>
    <source>
        <strain evidence="4">WWJ-16</strain>
    </source>
</reference>
<dbReference type="OrthoDB" id="7631574at2"/>
<dbReference type="AlphaFoldDB" id="A0A4Q1KEC7"/>
<sequence length="136" mass="16018">MKSSVRMLLLEDDQIEIMKFERVIQLVDASYHVQIAKNGEEALDYLQTCHPLPNLILLDLNMPKFSGIEFLKALKKHEKWYHIPCVVLTTSDNNVDLLECYREGIAGYFLKPLRYNEYVELIHMLLNYWNKSLTVK</sequence>
<dbReference type="EMBL" id="SBKN01000001">
    <property type="protein sequence ID" value="RXR24663.1"/>
    <property type="molecule type" value="Genomic_DNA"/>
</dbReference>
<comment type="caution">
    <text evidence="3">The sequence shown here is derived from an EMBL/GenBank/DDBJ whole genome shotgun (WGS) entry which is preliminary data.</text>
</comment>
<dbReference type="InterPro" id="IPR052893">
    <property type="entry name" value="TCS_response_regulator"/>
</dbReference>
<accession>A0A4Q1KEC7</accession>
<evidence type="ECO:0000313" key="3">
    <source>
        <dbReference type="EMBL" id="RXR24663.1"/>
    </source>
</evidence>
<keyword evidence="1" id="KW-0597">Phosphoprotein</keyword>
<dbReference type="SMART" id="SM00448">
    <property type="entry name" value="REC"/>
    <property type="match status" value="1"/>
</dbReference>
<dbReference type="Proteomes" id="UP000289857">
    <property type="component" value="Unassembled WGS sequence"/>
</dbReference>